<evidence type="ECO:0000256" key="2">
    <source>
        <dbReference type="ARBA" id="ARBA00004236"/>
    </source>
</evidence>
<dbReference type="AlphaFoldDB" id="A0A543F0N7"/>
<evidence type="ECO:0000259" key="12">
    <source>
        <dbReference type="PROSITE" id="PS50109"/>
    </source>
</evidence>
<feature type="domain" description="Histidine kinase" evidence="12">
    <location>
        <begin position="233"/>
        <end position="444"/>
    </location>
</feature>
<keyword evidence="4" id="KW-0597">Phosphoprotein</keyword>
<evidence type="ECO:0000256" key="10">
    <source>
        <dbReference type="ARBA" id="ARBA00023136"/>
    </source>
</evidence>
<dbReference type="Pfam" id="PF00512">
    <property type="entry name" value="HisKA"/>
    <property type="match status" value="1"/>
</dbReference>
<dbReference type="InterPro" id="IPR003661">
    <property type="entry name" value="HisK_dim/P_dom"/>
</dbReference>
<evidence type="ECO:0000256" key="8">
    <source>
        <dbReference type="ARBA" id="ARBA00022989"/>
    </source>
</evidence>
<evidence type="ECO:0000256" key="9">
    <source>
        <dbReference type="ARBA" id="ARBA00023012"/>
    </source>
</evidence>
<name>A0A543F0N7_9MICO</name>
<evidence type="ECO:0000256" key="3">
    <source>
        <dbReference type="ARBA" id="ARBA00012438"/>
    </source>
</evidence>
<evidence type="ECO:0000256" key="7">
    <source>
        <dbReference type="ARBA" id="ARBA00022777"/>
    </source>
</evidence>
<evidence type="ECO:0000256" key="1">
    <source>
        <dbReference type="ARBA" id="ARBA00000085"/>
    </source>
</evidence>
<reference evidence="14 15" key="1">
    <citation type="submission" date="2019-06" db="EMBL/GenBank/DDBJ databases">
        <title>Sequencing the genomes of 1000 actinobacteria strains.</title>
        <authorList>
            <person name="Klenk H.-P."/>
        </authorList>
    </citation>
    <scope>NUCLEOTIDE SEQUENCE [LARGE SCALE GENOMIC DNA]</scope>
    <source>
        <strain evidence="14 15">DSM 105492</strain>
    </source>
</reference>
<keyword evidence="5" id="KW-0808">Transferase</keyword>
<feature type="transmembrane region" description="Helical" evidence="11">
    <location>
        <begin position="20"/>
        <end position="41"/>
    </location>
</feature>
<dbReference type="InterPro" id="IPR036890">
    <property type="entry name" value="HATPase_C_sf"/>
</dbReference>
<proteinExistence type="predicted"/>
<keyword evidence="8 11" id="KW-1133">Transmembrane helix</keyword>
<dbReference type="GO" id="GO:0005886">
    <property type="term" value="C:plasma membrane"/>
    <property type="evidence" value="ECO:0007669"/>
    <property type="project" value="UniProtKB-SubCell"/>
</dbReference>
<dbReference type="InterPro" id="IPR036097">
    <property type="entry name" value="HisK_dim/P_sf"/>
</dbReference>
<keyword evidence="10 11" id="KW-0472">Membrane</keyword>
<evidence type="ECO:0000256" key="4">
    <source>
        <dbReference type="ARBA" id="ARBA00022553"/>
    </source>
</evidence>
<comment type="catalytic activity">
    <reaction evidence="1">
        <text>ATP + protein L-histidine = ADP + protein N-phospho-L-histidine.</text>
        <dbReference type="EC" id="2.7.13.3"/>
    </reaction>
</comment>
<feature type="domain" description="HAMP" evidence="13">
    <location>
        <begin position="172"/>
        <end position="225"/>
    </location>
</feature>
<dbReference type="Pfam" id="PF02518">
    <property type="entry name" value="HATPase_c"/>
    <property type="match status" value="1"/>
</dbReference>
<dbReference type="Gene3D" id="6.10.340.10">
    <property type="match status" value="1"/>
</dbReference>
<gene>
    <name evidence="14" type="ORF">FB391_1392</name>
</gene>
<evidence type="ECO:0000256" key="11">
    <source>
        <dbReference type="SAM" id="Phobius"/>
    </source>
</evidence>
<dbReference type="SMART" id="SM00387">
    <property type="entry name" value="HATPase_c"/>
    <property type="match status" value="1"/>
</dbReference>
<evidence type="ECO:0000256" key="5">
    <source>
        <dbReference type="ARBA" id="ARBA00022679"/>
    </source>
</evidence>
<dbReference type="InterPro" id="IPR050428">
    <property type="entry name" value="TCS_sensor_his_kinase"/>
</dbReference>
<dbReference type="EC" id="2.7.13.3" evidence="3"/>
<dbReference type="Proteomes" id="UP000320235">
    <property type="component" value="Unassembled WGS sequence"/>
</dbReference>
<dbReference type="PRINTS" id="PR00344">
    <property type="entry name" value="BCTRLSENSOR"/>
</dbReference>
<keyword evidence="15" id="KW-1185">Reference proteome</keyword>
<dbReference type="Gene3D" id="1.10.287.130">
    <property type="match status" value="1"/>
</dbReference>
<comment type="subcellular location">
    <subcellularLocation>
        <location evidence="2">Cell membrane</location>
    </subcellularLocation>
</comment>
<dbReference type="Pfam" id="PF00672">
    <property type="entry name" value="HAMP"/>
    <property type="match status" value="1"/>
</dbReference>
<dbReference type="FunFam" id="1.10.287.130:FF:000001">
    <property type="entry name" value="Two-component sensor histidine kinase"/>
    <property type="match status" value="1"/>
</dbReference>
<feature type="transmembrane region" description="Helical" evidence="11">
    <location>
        <begin position="145"/>
        <end position="171"/>
    </location>
</feature>
<organism evidence="14 15">
    <name type="scientific">Microbacterium kyungheense</name>
    <dbReference type="NCBI Taxonomy" id="1263636"/>
    <lineage>
        <taxon>Bacteria</taxon>
        <taxon>Bacillati</taxon>
        <taxon>Actinomycetota</taxon>
        <taxon>Actinomycetes</taxon>
        <taxon>Micrococcales</taxon>
        <taxon>Microbacteriaceae</taxon>
        <taxon>Microbacterium</taxon>
    </lineage>
</organism>
<dbReference type="SUPFAM" id="SSF47384">
    <property type="entry name" value="Homodimeric domain of signal transducing histidine kinase"/>
    <property type="match status" value="1"/>
</dbReference>
<dbReference type="InterPro" id="IPR004358">
    <property type="entry name" value="Sig_transdc_His_kin-like_C"/>
</dbReference>
<dbReference type="RefSeq" id="WP_141893746.1">
    <property type="nucleotide sequence ID" value="NZ_BAABLH010000004.1"/>
</dbReference>
<protein>
    <recommendedName>
        <fullName evidence="3">histidine kinase</fullName>
        <ecNumber evidence="3">2.7.13.3</ecNumber>
    </recommendedName>
</protein>
<dbReference type="PROSITE" id="PS50109">
    <property type="entry name" value="HIS_KIN"/>
    <property type="match status" value="1"/>
</dbReference>
<accession>A0A543F0N7</accession>
<dbReference type="InterPro" id="IPR003594">
    <property type="entry name" value="HATPase_dom"/>
</dbReference>
<keyword evidence="9" id="KW-0902">Two-component regulatory system</keyword>
<sequence>MPVDGQTAGRPVGVRVRVTAVATGVVAIALVVGALALWFLVRFSLYGGLREGAAQDASAISSQMEEGAGTGFGELDDDRLLQVLDANGIVVVRSEGAPLSPVTSVTRPAQTVQVGGTTYVVAVEQATSDRAVIAGRPTSTADTTLATVAVALAVGVPVLVALVAVVTWAGVGRSLAPVERLRRQVGEVTSRTLGRRVDEPGTRDEIDRLASTLNDMLARLDVASASQRRFISDASHELRSPLTTLRQYAELARDHPDRVDHAELSAAVLSEGARMEELVQGLLLLAKADEAALSLQAREVDLDDILLGEAARLKTLGSVTTDATRVGATRVIGDPALLRQLVRNLIDNAARHARSRVALAARDEGDLAVITVSDDGPGIPEADRLQVLERFVRLDSGRARGEGGSGLGLSIVDEIARAHHGRVRIDADPELGGARVIVELPAAAS</sequence>
<evidence type="ECO:0000259" key="13">
    <source>
        <dbReference type="PROSITE" id="PS50885"/>
    </source>
</evidence>
<dbReference type="InterPro" id="IPR005467">
    <property type="entry name" value="His_kinase_dom"/>
</dbReference>
<dbReference type="CDD" id="cd06225">
    <property type="entry name" value="HAMP"/>
    <property type="match status" value="1"/>
</dbReference>
<dbReference type="SUPFAM" id="SSF158472">
    <property type="entry name" value="HAMP domain-like"/>
    <property type="match status" value="1"/>
</dbReference>
<keyword evidence="6 11" id="KW-0812">Transmembrane</keyword>
<dbReference type="OrthoDB" id="9786919at2"/>
<dbReference type="PANTHER" id="PTHR45436:SF5">
    <property type="entry name" value="SENSOR HISTIDINE KINASE TRCS"/>
    <property type="match status" value="1"/>
</dbReference>
<dbReference type="PROSITE" id="PS50885">
    <property type="entry name" value="HAMP"/>
    <property type="match status" value="1"/>
</dbReference>
<evidence type="ECO:0000256" key="6">
    <source>
        <dbReference type="ARBA" id="ARBA00022692"/>
    </source>
</evidence>
<dbReference type="Gene3D" id="3.30.565.10">
    <property type="entry name" value="Histidine kinase-like ATPase, C-terminal domain"/>
    <property type="match status" value="1"/>
</dbReference>
<evidence type="ECO:0000313" key="14">
    <source>
        <dbReference type="EMBL" id="TQM27379.1"/>
    </source>
</evidence>
<dbReference type="SMART" id="SM00304">
    <property type="entry name" value="HAMP"/>
    <property type="match status" value="1"/>
</dbReference>
<evidence type="ECO:0000313" key="15">
    <source>
        <dbReference type="Proteomes" id="UP000320235"/>
    </source>
</evidence>
<comment type="caution">
    <text evidence="14">The sequence shown here is derived from an EMBL/GenBank/DDBJ whole genome shotgun (WGS) entry which is preliminary data.</text>
</comment>
<keyword evidence="7 14" id="KW-0418">Kinase</keyword>
<dbReference type="CDD" id="cd00082">
    <property type="entry name" value="HisKA"/>
    <property type="match status" value="1"/>
</dbReference>
<dbReference type="SUPFAM" id="SSF55874">
    <property type="entry name" value="ATPase domain of HSP90 chaperone/DNA topoisomerase II/histidine kinase"/>
    <property type="match status" value="1"/>
</dbReference>
<dbReference type="EMBL" id="VFPE01000002">
    <property type="protein sequence ID" value="TQM27379.1"/>
    <property type="molecule type" value="Genomic_DNA"/>
</dbReference>
<dbReference type="SMART" id="SM00388">
    <property type="entry name" value="HisKA"/>
    <property type="match status" value="1"/>
</dbReference>
<dbReference type="InterPro" id="IPR003660">
    <property type="entry name" value="HAMP_dom"/>
</dbReference>
<dbReference type="PANTHER" id="PTHR45436">
    <property type="entry name" value="SENSOR HISTIDINE KINASE YKOH"/>
    <property type="match status" value="1"/>
</dbReference>
<dbReference type="GO" id="GO:0000155">
    <property type="term" value="F:phosphorelay sensor kinase activity"/>
    <property type="evidence" value="ECO:0007669"/>
    <property type="project" value="InterPro"/>
</dbReference>